<evidence type="ECO:0000313" key="1">
    <source>
        <dbReference type="EMBL" id="ADU30652.1"/>
    </source>
</evidence>
<gene>
    <name evidence="1" type="ordered locus">Bcell_2394</name>
</gene>
<dbReference type="Proteomes" id="UP000001401">
    <property type="component" value="Chromosome"/>
</dbReference>
<evidence type="ECO:0000313" key="2">
    <source>
        <dbReference type="Proteomes" id="UP000001401"/>
    </source>
</evidence>
<accession>E6TRZ8</accession>
<dbReference type="Pfam" id="PF10747">
    <property type="entry name" value="SirA"/>
    <property type="match status" value="1"/>
</dbReference>
<dbReference type="Gene3D" id="3.30.310.250">
    <property type="entry name" value="Sporulation inhibitor of replication protein SirA"/>
    <property type="match status" value="1"/>
</dbReference>
<dbReference type="AlphaFoldDB" id="E6TRZ8"/>
<dbReference type="eggNOG" id="ENOG5033MW4">
    <property type="taxonomic scope" value="Bacteria"/>
</dbReference>
<dbReference type="OrthoDB" id="2736584at2"/>
<dbReference type="HOGENOM" id="CLU_144231_0_0_9"/>
<evidence type="ECO:0008006" key="3">
    <source>
        <dbReference type="Google" id="ProtNLM"/>
    </source>
</evidence>
<proteinExistence type="predicted"/>
<dbReference type="RefSeq" id="WP_013488987.1">
    <property type="nucleotide sequence ID" value="NC_014829.1"/>
</dbReference>
<dbReference type="EMBL" id="CP002394">
    <property type="protein sequence ID" value="ADU30652.1"/>
    <property type="molecule type" value="Genomic_DNA"/>
</dbReference>
<organism evidence="1 2">
    <name type="scientific">Evansella cellulosilytica (strain ATCC 21833 / DSM 2522 / FERM P-1141 / JCM 9156 / N-4)</name>
    <name type="common">Bacillus cellulosilyticus</name>
    <dbReference type="NCBI Taxonomy" id="649639"/>
    <lineage>
        <taxon>Bacteria</taxon>
        <taxon>Bacillati</taxon>
        <taxon>Bacillota</taxon>
        <taxon>Bacilli</taxon>
        <taxon>Bacillales</taxon>
        <taxon>Bacillaceae</taxon>
        <taxon>Evansella</taxon>
    </lineage>
</organism>
<dbReference type="KEGG" id="bco:Bcell_2394"/>
<keyword evidence="2" id="KW-1185">Reference proteome</keyword>
<dbReference type="InterPro" id="IPR038449">
    <property type="entry name" value="SirA_sf"/>
</dbReference>
<protein>
    <recommendedName>
        <fullName evidence="3">Sporulation inhibitor of replication protein SirA</fullName>
    </recommendedName>
</protein>
<sequence length="150" mass="17896">MREYDIYIIKDHIANEYFGLEGKLFSLFQENRYANGRLKEVTDMQIHFIKESINISKLDQLLYSRLHEKKGYAKEGNNHFIRLLNKKSQAGVYLDEHHITLFSEGTYDAEACFFEVLRHSNKCFIAMEFEEQRYGWLKPVRTLDLVEYSI</sequence>
<dbReference type="InterPro" id="IPR019683">
    <property type="entry name" value="SirA"/>
</dbReference>
<reference evidence="1" key="1">
    <citation type="submission" date="2010-12" db="EMBL/GenBank/DDBJ databases">
        <title>Complete sequence of Bacillus cellulosilyticus DSM 2522.</title>
        <authorList>
            <consortium name="US DOE Joint Genome Institute"/>
            <person name="Lucas S."/>
            <person name="Copeland A."/>
            <person name="Lapidus A."/>
            <person name="Cheng J.-F."/>
            <person name="Bruce D."/>
            <person name="Goodwin L."/>
            <person name="Pitluck S."/>
            <person name="Chertkov O."/>
            <person name="Detter J.C."/>
            <person name="Han C."/>
            <person name="Tapia R."/>
            <person name="Land M."/>
            <person name="Hauser L."/>
            <person name="Jeffries C."/>
            <person name="Kyrpides N."/>
            <person name="Ivanova N."/>
            <person name="Mikhailova N."/>
            <person name="Brumm P."/>
            <person name="Mead D."/>
            <person name="Woyke T."/>
        </authorList>
    </citation>
    <scope>NUCLEOTIDE SEQUENCE [LARGE SCALE GENOMIC DNA]</scope>
    <source>
        <strain evidence="1">DSM 2522</strain>
    </source>
</reference>
<dbReference type="STRING" id="649639.Bcell_2394"/>
<name>E6TRZ8_EVAC2</name>